<sequence>MPLTSMKWKGGISSTSAACCRQRITSWTVAVFPVPGTPEMYMHLRSKRQPQRRERQTLAGCGAGSDLLGMLGTARWGVRGVPGVTCANTKRTFTFLFGVFRGVLDEERVRRFDRGVRDPAAAYLPFLNTASSSLSSPASSSPSSSSSLLLCSSFLDGTNSSSSSPSEIKSCRLSRRFLTVQKETLQCSEVTRICFLIRDETSWADFLFELLGVPVTGSIGESSFSTSALSTPHRRRSSYFDAVLLGVSTEPVGNPASITSSPC</sequence>
<dbReference type="EMBL" id="SRLO01000354">
    <property type="protein sequence ID" value="TNN59538.1"/>
    <property type="molecule type" value="Genomic_DNA"/>
</dbReference>
<reference evidence="1 2" key="1">
    <citation type="submission" date="2019-03" db="EMBL/GenBank/DDBJ databases">
        <title>First draft genome of Liparis tanakae, snailfish: a comprehensive survey of snailfish specific genes.</title>
        <authorList>
            <person name="Kim W."/>
            <person name="Song I."/>
            <person name="Jeong J.-H."/>
            <person name="Kim D."/>
            <person name="Kim S."/>
            <person name="Ryu S."/>
            <person name="Song J.Y."/>
            <person name="Lee S.K."/>
        </authorList>
    </citation>
    <scope>NUCLEOTIDE SEQUENCE [LARGE SCALE GENOMIC DNA]</scope>
    <source>
        <tissue evidence="1">Muscle</tissue>
    </source>
</reference>
<name>A0A4Z2H114_9TELE</name>
<dbReference type="Proteomes" id="UP000314294">
    <property type="component" value="Unassembled WGS sequence"/>
</dbReference>
<organism evidence="1 2">
    <name type="scientific">Liparis tanakae</name>
    <name type="common">Tanaka's snailfish</name>
    <dbReference type="NCBI Taxonomy" id="230148"/>
    <lineage>
        <taxon>Eukaryota</taxon>
        <taxon>Metazoa</taxon>
        <taxon>Chordata</taxon>
        <taxon>Craniata</taxon>
        <taxon>Vertebrata</taxon>
        <taxon>Euteleostomi</taxon>
        <taxon>Actinopterygii</taxon>
        <taxon>Neopterygii</taxon>
        <taxon>Teleostei</taxon>
        <taxon>Neoteleostei</taxon>
        <taxon>Acanthomorphata</taxon>
        <taxon>Eupercaria</taxon>
        <taxon>Perciformes</taxon>
        <taxon>Cottioidei</taxon>
        <taxon>Cottales</taxon>
        <taxon>Liparidae</taxon>
        <taxon>Liparis</taxon>
    </lineage>
</organism>
<proteinExistence type="predicted"/>
<evidence type="ECO:0000313" key="1">
    <source>
        <dbReference type="EMBL" id="TNN59538.1"/>
    </source>
</evidence>
<protein>
    <submittedName>
        <fullName evidence="1">Uncharacterized protein</fullName>
    </submittedName>
</protein>
<comment type="caution">
    <text evidence="1">The sequence shown here is derived from an EMBL/GenBank/DDBJ whole genome shotgun (WGS) entry which is preliminary data.</text>
</comment>
<dbReference type="AlphaFoldDB" id="A0A4Z2H114"/>
<evidence type="ECO:0000313" key="2">
    <source>
        <dbReference type="Proteomes" id="UP000314294"/>
    </source>
</evidence>
<gene>
    <name evidence="1" type="ORF">EYF80_030262</name>
</gene>
<keyword evidence="2" id="KW-1185">Reference proteome</keyword>
<accession>A0A4Z2H114</accession>